<dbReference type="PANTHER" id="PTHR33112:SF10">
    <property type="entry name" value="TOL"/>
    <property type="match status" value="1"/>
</dbReference>
<evidence type="ECO:0000313" key="3">
    <source>
        <dbReference type="Proteomes" id="UP001187734"/>
    </source>
</evidence>
<keyword evidence="3" id="KW-1185">Reference proteome</keyword>
<protein>
    <recommendedName>
        <fullName evidence="1">Protein kinase domain-containing protein</fullName>
    </recommendedName>
</protein>
<reference evidence="2" key="1">
    <citation type="submission" date="2018-03" db="EMBL/GenBank/DDBJ databases">
        <authorList>
            <person name="Guldener U."/>
        </authorList>
    </citation>
    <scope>NUCLEOTIDE SEQUENCE</scope>
</reference>
<dbReference type="PROSITE" id="PS50011">
    <property type="entry name" value="PROTEIN_KINASE_DOM"/>
    <property type="match status" value="1"/>
</dbReference>
<dbReference type="InterPro" id="IPR000719">
    <property type="entry name" value="Prot_kinase_dom"/>
</dbReference>
<dbReference type="PANTHER" id="PTHR33112">
    <property type="entry name" value="DOMAIN PROTEIN, PUTATIVE-RELATED"/>
    <property type="match status" value="1"/>
</dbReference>
<dbReference type="Pfam" id="PF06985">
    <property type="entry name" value="HET"/>
    <property type="match status" value="1"/>
</dbReference>
<dbReference type="Gene3D" id="1.10.510.10">
    <property type="entry name" value="Transferase(Phosphotransferase) domain 1"/>
    <property type="match status" value="1"/>
</dbReference>
<accession>A0AAE8SDV0</accession>
<proteinExistence type="predicted"/>
<sequence>MATANLLKDINRATLGYVSHRRFLSSDKIKELTTARIIQAVLDESSLDAADVKNLTQYVVNQPAKKLFLLLVLCEKIEWVAVLNTNLHNFNDLDLPINLSYTNDPSTCSSSEETEEESEQQRWPVEFASASGTRGSIELYQWWFLAPVFTTSKFYYEFDDRIPLPFIRKYVTTKQGSFGCVREVIMHQAHQNVIQHAEDEPLRIALKETHVPQPEWFEREMRVLEGIQKIVQADPGLHIVTPIASYKRKGSNTGCLMFPWAQEGNLKELWDMEENRNGAVLPDPPRTGLMLWALGQMRGLCEALVQLHLDRPIQGGSSGEKTHCRHGDLKPENILVFHEHNTKVLKIADIGLGKFHIKSTDSRKKGNEYTKTMTGTARYMPPEFDPQITKLISRRHDVWSLGCLFMEFIIWAAWGLKGLNQFIQLDIQEFWQEKYGSQRAVHDSIKQWIRNMSSVLTHGTALGDLIRLVDSQMLKPLDYRSTSKDVCEQLNAIVQKAHVDEAYCLNPEQRLKITGHSLPSSVPGSRSRGKEEVTELEDKWQPQAANGFAQSIWEALKQSSQVTGYKGWMDDVSTLPGPPCLCARCSELDLWQPDLRFTVTLSILFTAGGCQLCSLIKDCLSDLALPDRLDEIIIQRNGPTLEVEPGNRAILSFYDHPVDSKVVDNGLSQVGTTRLPAPGSAEQFLLFREWIRVCDKIHEHDGHDTNDTTSGTSEHIKGLPTRVIDVGDDTNHYLRLVKSEDMVSPIYLALSHRWGDDPQHHLGRTLRANYVRRCGSIDGDELPLNFKDAITVARGVGVQYIWIDSLCIIQDDDADWNIESVRMDQVYSNAWCVLAASSASSSMDGFLRRSDPYRPYLVLKSQSGGISYLCRNIDNFQGDVDEATLNTRGWTLQERALARRTIHFTDKQVYFECGKGVHCESLLRLTNPRASLLGDSNFPSSVEPHYKGGRVMLVQALYQQYSKRIFWDAQDRPVAIAGLEKRLTSAFDTRGGYGVFQAFLERGLLWKRHSKTLFLKPINFPQQRNVPTWSWMAYDGVISYVEVDFDKVNWTKEYSSPFATQSAAYGKWHWEADSTNRPPMLGLSKVREMNLAQSRDELLKTVTFDVSDEYRPAELRCVVLGKAKSDDTIGPLVLSCYVIIVKSSMNDTVRGVFTRVGAGVLKEHQIVWH</sequence>
<dbReference type="CDD" id="cd00180">
    <property type="entry name" value="PKc"/>
    <property type="match status" value="1"/>
</dbReference>
<dbReference type="AlphaFoldDB" id="A0AAE8SDV0"/>
<gene>
    <name evidence="2" type="ORF">FTOL_01427</name>
</gene>
<dbReference type="Proteomes" id="UP001187734">
    <property type="component" value="Unassembled WGS sequence"/>
</dbReference>
<dbReference type="Pfam" id="PF00069">
    <property type="entry name" value="Pkinase"/>
    <property type="match status" value="1"/>
</dbReference>
<evidence type="ECO:0000313" key="2">
    <source>
        <dbReference type="EMBL" id="SPJ71699.1"/>
    </source>
</evidence>
<dbReference type="GO" id="GO:0004672">
    <property type="term" value="F:protein kinase activity"/>
    <property type="evidence" value="ECO:0007669"/>
    <property type="project" value="InterPro"/>
</dbReference>
<name>A0AAE8SDV0_9HYPO</name>
<dbReference type="InterPro" id="IPR011009">
    <property type="entry name" value="Kinase-like_dom_sf"/>
</dbReference>
<comment type="caution">
    <text evidence="2">The sequence shown here is derived from an EMBL/GenBank/DDBJ whole genome shotgun (WGS) entry which is preliminary data.</text>
</comment>
<dbReference type="GO" id="GO:0005524">
    <property type="term" value="F:ATP binding"/>
    <property type="evidence" value="ECO:0007669"/>
    <property type="project" value="InterPro"/>
</dbReference>
<dbReference type="SUPFAM" id="SSF56112">
    <property type="entry name" value="Protein kinase-like (PK-like)"/>
    <property type="match status" value="1"/>
</dbReference>
<feature type="domain" description="Protein kinase" evidence="1">
    <location>
        <begin position="167"/>
        <end position="494"/>
    </location>
</feature>
<dbReference type="SMART" id="SM00220">
    <property type="entry name" value="S_TKc"/>
    <property type="match status" value="1"/>
</dbReference>
<organism evidence="2 3">
    <name type="scientific">Fusarium torulosum</name>
    <dbReference type="NCBI Taxonomy" id="33205"/>
    <lineage>
        <taxon>Eukaryota</taxon>
        <taxon>Fungi</taxon>
        <taxon>Dikarya</taxon>
        <taxon>Ascomycota</taxon>
        <taxon>Pezizomycotina</taxon>
        <taxon>Sordariomycetes</taxon>
        <taxon>Hypocreomycetidae</taxon>
        <taxon>Hypocreales</taxon>
        <taxon>Nectriaceae</taxon>
        <taxon>Fusarium</taxon>
    </lineage>
</organism>
<dbReference type="PROSITE" id="PS00108">
    <property type="entry name" value="PROTEIN_KINASE_ST"/>
    <property type="match status" value="1"/>
</dbReference>
<dbReference type="InterPro" id="IPR010730">
    <property type="entry name" value="HET"/>
</dbReference>
<dbReference type="InterPro" id="IPR008271">
    <property type="entry name" value="Ser/Thr_kinase_AS"/>
</dbReference>
<evidence type="ECO:0000259" key="1">
    <source>
        <dbReference type="PROSITE" id="PS50011"/>
    </source>
</evidence>
<dbReference type="EMBL" id="ONZP01000046">
    <property type="protein sequence ID" value="SPJ71699.1"/>
    <property type="molecule type" value="Genomic_DNA"/>
</dbReference>